<evidence type="ECO:0000256" key="1">
    <source>
        <dbReference type="ARBA" id="ARBA00022857"/>
    </source>
</evidence>
<organism evidence="4 5">
    <name type="scientific">Talaromyces proteolyticus</name>
    <dbReference type="NCBI Taxonomy" id="1131652"/>
    <lineage>
        <taxon>Eukaryota</taxon>
        <taxon>Fungi</taxon>
        <taxon>Dikarya</taxon>
        <taxon>Ascomycota</taxon>
        <taxon>Pezizomycotina</taxon>
        <taxon>Eurotiomycetes</taxon>
        <taxon>Eurotiomycetidae</taxon>
        <taxon>Eurotiales</taxon>
        <taxon>Trichocomaceae</taxon>
        <taxon>Talaromyces</taxon>
        <taxon>Talaromyces sect. Bacilispori</taxon>
    </lineage>
</organism>
<dbReference type="SUPFAM" id="SSF51735">
    <property type="entry name" value="NAD(P)-binding Rossmann-fold domains"/>
    <property type="match status" value="1"/>
</dbReference>
<feature type="domain" description="NmrA-like" evidence="3">
    <location>
        <begin position="2"/>
        <end position="247"/>
    </location>
</feature>
<dbReference type="InterPro" id="IPR051609">
    <property type="entry name" value="NmrA/Isoflavone_reductase-like"/>
</dbReference>
<evidence type="ECO:0000259" key="3">
    <source>
        <dbReference type="Pfam" id="PF05368"/>
    </source>
</evidence>
<dbReference type="Proteomes" id="UP001201262">
    <property type="component" value="Unassembled WGS sequence"/>
</dbReference>
<dbReference type="AlphaFoldDB" id="A0AAD4L0N0"/>
<dbReference type="InterPro" id="IPR008030">
    <property type="entry name" value="NmrA-like"/>
</dbReference>
<evidence type="ECO:0000313" key="5">
    <source>
        <dbReference type="Proteomes" id="UP001201262"/>
    </source>
</evidence>
<keyword evidence="2" id="KW-0560">Oxidoreductase</keyword>
<evidence type="ECO:0000256" key="2">
    <source>
        <dbReference type="ARBA" id="ARBA00023002"/>
    </source>
</evidence>
<proteinExistence type="predicted"/>
<dbReference type="Gene3D" id="3.40.50.720">
    <property type="entry name" value="NAD(P)-binding Rossmann-like Domain"/>
    <property type="match status" value="1"/>
</dbReference>
<dbReference type="PANTHER" id="PTHR47706">
    <property type="entry name" value="NMRA-LIKE FAMILY PROTEIN"/>
    <property type="match status" value="1"/>
</dbReference>
<dbReference type="PANTHER" id="PTHR47706:SF9">
    <property type="entry name" value="NMRA-LIKE DOMAIN-CONTAINING PROTEIN-RELATED"/>
    <property type="match status" value="1"/>
</dbReference>
<reference evidence="4" key="1">
    <citation type="submission" date="2021-12" db="EMBL/GenBank/DDBJ databases">
        <title>Convergent genome expansion in fungi linked to evolution of root-endophyte symbiosis.</title>
        <authorList>
            <consortium name="DOE Joint Genome Institute"/>
            <person name="Ke Y.-H."/>
            <person name="Bonito G."/>
            <person name="Liao H.-L."/>
            <person name="Looney B."/>
            <person name="Rojas-Flechas A."/>
            <person name="Nash J."/>
            <person name="Hameed K."/>
            <person name="Schadt C."/>
            <person name="Martin F."/>
            <person name="Crous P.W."/>
            <person name="Miettinen O."/>
            <person name="Magnuson J.K."/>
            <person name="Labbe J."/>
            <person name="Jacobson D."/>
            <person name="Doktycz M.J."/>
            <person name="Veneault-Fourrey C."/>
            <person name="Kuo A."/>
            <person name="Mondo S."/>
            <person name="Calhoun S."/>
            <person name="Riley R."/>
            <person name="Ohm R."/>
            <person name="LaButti K."/>
            <person name="Andreopoulos B."/>
            <person name="Pangilinan J."/>
            <person name="Nolan M."/>
            <person name="Tritt A."/>
            <person name="Clum A."/>
            <person name="Lipzen A."/>
            <person name="Daum C."/>
            <person name="Barry K."/>
            <person name="Grigoriev I.V."/>
            <person name="Vilgalys R."/>
        </authorList>
    </citation>
    <scope>NUCLEOTIDE SEQUENCE</scope>
    <source>
        <strain evidence="4">PMI_201</strain>
    </source>
</reference>
<accession>A0AAD4L0N0</accession>
<dbReference type="GeneID" id="70249557"/>
<keyword evidence="1" id="KW-0521">NADP</keyword>
<protein>
    <recommendedName>
        <fullName evidence="3">NmrA-like domain-containing protein</fullName>
    </recommendedName>
</protein>
<dbReference type="EMBL" id="JAJTJA010000002">
    <property type="protein sequence ID" value="KAH8703335.1"/>
    <property type="molecule type" value="Genomic_DNA"/>
</dbReference>
<dbReference type="Pfam" id="PF05368">
    <property type="entry name" value="NmrA"/>
    <property type="match status" value="1"/>
</dbReference>
<comment type="caution">
    <text evidence="4">The sequence shown here is derived from an EMBL/GenBank/DDBJ whole genome shotgun (WGS) entry which is preliminary data.</text>
</comment>
<dbReference type="GO" id="GO:0016491">
    <property type="term" value="F:oxidoreductase activity"/>
    <property type="evidence" value="ECO:0007669"/>
    <property type="project" value="UniProtKB-KW"/>
</dbReference>
<evidence type="ECO:0000313" key="4">
    <source>
        <dbReference type="EMBL" id="KAH8703335.1"/>
    </source>
</evidence>
<dbReference type="RefSeq" id="XP_046076353.1">
    <property type="nucleotide sequence ID" value="XM_046219270.1"/>
</dbReference>
<sequence length="306" mass="34357">MLVLVVGASGNIGQWLIDSLASRGHRIRILARNPSRINSARLKHVESTVQSTSYYDIEALDRACAGVDAIINAYSGIPELQLEGQLLLIRAAERAGVKRFVAAAWNYDWSEMPLGMHESYDAYIALCNHADMTSSIKPIYILSGVLAETFFAVPGHGDFSPKNNGCWDPEAKRLEIWGTGDEPWHWTTEKDAAEFAVHIVERNDAADGGFWRVCSGVNTLREIAVTYEKVKKCKVDVEVMGTVSDLRKNALEARRQGSRKNFWSYIGWFYQLYTIDGTWTLKTLDNNKLDVKTTSLEDFLRDNTSV</sequence>
<dbReference type="InterPro" id="IPR036291">
    <property type="entry name" value="NAD(P)-bd_dom_sf"/>
</dbReference>
<keyword evidence="5" id="KW-1185">Reference proteome</keyword>
<name>A0AAD4L0N0_9EURO</name>
<gene>
    <name evidence="4" type="ORF">BGW36DRAFT_413932</name>
</gene>